<dbReference type="SUPFAM" id="SSF52540">
    <property type="entry name" value="P-loop containing nucleoside triphosphate hydrolases"/>
    <property type="match status" value="1"/>
</dbReference>
<dbReference type="AlphaFoldDB" id="A0AAW0A2E7"/>
<dbReference type="InterPro" id="IPR047187">
    <property type="entry name" value="SF1_C_Upf1"/>
</dbReference>
<evidence type="ECO:0000256" key="2">
    <source>
        <dbReference type="ARBA" id="ARBA00022801"/>
    </source>
</evidence>
<comment type="caution">
    <text evidence="6">The sequence shown here is derived from an EMBL/GenBank/DDBJ whole genome shotgun (WGS) entry which is preliminary data.</text>
</comment>
<dbReference type="Proteomes" id="UP001362999">
    <property type="component" value="Unassembled WGS sequence"/>
</dbReference>
<keyword evidence="4" id="KW-0067">ATP-binding</keyword>
<dbReference type="InterPro" id="IPR050534">
    <property type="entry name" value="Coronavir_polyprotein_1ab"/>
</dbReference>
<dbReference type="Pfam" id="PF13604">
    <property type="entry name" value="AAA_30"/>
    <property type="match status" value="1"/>
</dbReference>
<dbReference type="Gene3D" id="3.40.50.300">
    <property type="entry name" value="P-loop containing nucleotide triphosphate hydrolases"/>
    <property type="match status" value="2"/>
</dbReference>
<evidence type="ECO:0000259" key="5">
    <source>
        <dbReference type="Pfam" id="PF13087"/>
    </source>
</evidence>
<name>A0AAW0A2E7_9AGAR</name>
<evidence type="ECO:0000256" key="4">
    <source>
        <dbReference type="ARBA" id="ARBA00022840"/>
    </source>
</evidence>
<dbReference type="PANTHER" id="PTHR43788:SF8">
    <property type="entry name" value="DNA-BINDING PROTEIN SMUBP-2"/>
    <property type="match status" value="1"/>
</dbReference>
<dbReference type="GO" id="GO:0043139">
    <property type="term" value="F:5'-3' DNA helicase activity"/>
    <property type="evidence" value="ECO:0007669"/>
    <property type="project" value="TreeGrafter"/>
</dbReference>
<organism evidence="6 7">
    <name type="scientific">Favolaschia claudopus</name>
    <dbReference type="NCBI Taxonomy" id="2862362"/>
    <lineage>
        <taxon>Eukaryota</taxon>
        <taxon>Fungi</taxon>
        <taxon>Dikarya</taxon>
        <taxon>Basidiomycota</taxon>
        <taxon>Agaricomycotina</taxon>
        <taxon>Agaricomycetes</taxon>
        <taxon>Agaricomycetidae</taxon>
        <taxon>Agaricales</taxon>
        <taxon>Marasmiineae</taxon>
        <taxon>Mycenaceae</taxon>
        <taxon>Favolaschia</taxon>
    </lineage>
</organism>
<dbReference type="InterPro" id="IPR027417">
    <property type="entry name" value="P-loop_NTPase"/>
</dbReference>
<feature type="domain" description="DNA2/NAM7 helicase-like C-terminal" evidence="5">
    <location>
        <begin position="585"/>
        <end position="739"/>
    </location>
</feature>
<keyword evidence="2" id="KW-0378">Hydrolase</keyword>
<dbReference type="GO" id="GO:0016787">
    <property type="term" value="F:hydrolase activity"/>
    <property type="evidence" value="ECO:0007669"/>
    <property type="project" value="UniProtKB-KW"/>
</dbReference>
<dbReference type="Pfam" id="PF13087">
    <property type="entry name" value="AAA_12"/>
    <property type="match status" value="1"/>
</dbReference>
<keyword evidence="7" id="KW-1185">Reference proteome</keyword>
<evidence type="ECO:0000313" key="6">
    <source>
        <dbReference type="EMBL" id="KAK6997400.1"/>
    </source>
</evidence>
<dbReference type="PANTHER" id="PTHR43788">
    <property type="entry name" value="DNA2/NAM7 HELICASE FAMILY MEMBER"/>
    <property type="match status" value="1"/>
</dbReference>
<keyword evidence="1" id="KW-0547">Nucleotide-binding</keyword>
<dbReference type="EMBL" id="JAWWNJ010000091">
    <property type="protein sequence ID" value="KAK6997400.1"/>
    <property type="molecule type" value="Genomic_DNA"/>
</dbReference>
<evidence type="ECO:0000256" key="1">
    <source>
        <dbReference type="ARBA" id="ARBA00022741"/>
    </source>
</evidence>
<gene>
    <name evidence="6" type="ORF">R3P38DRAFT_3061093</name>
</gene>
<evidence type="ECO:0000256" key="3">
    <source>
        <dbReference type="ARBA" id="ARBA00022806"/>
    </source>
</evidence>
<keyword evidence="3" id="KW-0347">Helicase</keyword>
<evidence type="ECO:0000313" key="7">
    <source>
        <dbReference type="Proteomes" id="UP001362999"/>
    </source>
</evidence>
<sequence length="767" mass="85134">MSEPSFVVTQDIYKASYPPISVTRCPLVSLSQKLVDDFIGSVEDNFIGVAPGYGTNCVLDAIALASRSRVLLIQYTKPKGKGKLQGKAKRRSDGQGRQLLHELLCSASYTKVAFQMDVLATSLHYDANMRISCAIDLLSVSRVQRQSFEASLNALGGVDYLKVVNVSALFKGEALAETTFQQVALQAWAALQATTLGHMPKAINNIARINTNSFDETRLSVFAKIIRDMCCLMALTPPTARNEILKEYSIKKDEVTVVSARFKTRVQGTRPVKIQSFYQGQPLQSAHCKSPRVDGRTVKLKLDKPFNPRPGSVLRVTTLGKEPLTGAEKDRIDITLKALQRTSSIADKPFFQAIWLPDETATWTTAAPFSRPVPLRFSRQLNESQQNAVAAILSSDRISVIHGPPGTGKTTVIAAVVTSLAAGAARDRPIWLVAQSNVAVKNIAEKLASVNFLKFKLIVSRDFHYDWHEHLYEQINPNLIRSDTLGPDRVATERQLLGSQVILCTLSMLSNSRLSFVTQVVPVRTIIVDEASQVEVGNYLPTISHFSHSLRKLVFIGDDKQLAPYGQGDVPALESVFEMEHLRKNSVFLDIQCMQTRLGIFIGKHVYNSKLKSVHPDKSTCCRFLDVRKSQEQKKGKSWINEGEIRAAIAEAKKCVKQGKSYRIITPYDAQRASLETALKSEKIPWEDRVFCVDSFQGNEADYIILSIVRTDKIGFLKEKRRVNVMLTRCKKGMTICTNRAFVEGAARDTLVGLLATDVGPNAWEVV</sequence>
<dbReference type="GO" id="GO:0005524">
    <property type="term" value="F:ATP binding"/>
    <property type="evidence" value="ECO:0007669"/>
    <property type="project" value="UniProtKB-KW"/>
</dbReference>
<reference evidence="6 7" key="1">
    <citation type="journal article" date="2024" name="J Genomics">
        <title>Draft genome sequencing and assembly of Favolaschia claudopus CIRM-BRFM 2984 isolated from oak limbs.</title>
        <authorList>
            <person name="Navarro D."/>
            <person name="Drula E."/>
            <person name="Chaduli D."/>
            <person name="Cazenave R."/>
            <person name="Ahrendt S."/>
            <person name="Wang J."/>
            <person name="Lipzen A."/>
            <person name="Daum C."/>
            <person name="Barry K."/>
            <person name="Grigoriev I.V."/>
            <person name="Favel A."/>
            <person name="Rosso M.N."/>
            <person name="Martin F."/>
        </authorList>
    </citation>
    <scope>NUCLEOTIDE SEQUENCE [LARGE SCALE GENOMIC DNA]</scope>
    <source>
        <strain evidence="6 7">CIRM-BRFM 2984</strain>
    </source>
</reference>
<accession>A0AAW0A2E7</accession>
<dbReference type="CDD" id="cd18808">
    <property type="entry name" value="SF1_C_Upf1"/>
    <property type="match status" value="1"/>
</dbReference>
<protein>
    <submittedName>
        <fullName evidence="6">Regulator of nonsense transcripts 1</fullName>
    </submittedName>
</protein>
<dbReference type="InterPro" id="IPR041679">
    <property type="entry name" value="DNA2/NAM7-like_C"/>
</dbReference>
<proteinExistence type="predicted"/>